<feature type="disulfide bond" evidence="3">
    <location>
        <begin position="234"/>
        <end position="243"/>
    </location>
</feature>
<dbReference type="Gene3D" id="2.10.25.10">
    <property type="entry name" value="Laminin"/>
    <property type="match status" value="1"/>
</dbReference>
<dbReference type="AlphaFoldDB" id="A0A9C6U070"/>
<dbReference type="PANTHER" id="PTHR24044:SF420">
    <property type="entry name" value="DELTA AND NOTCH-LIKE EPIDERMAL GROWTH FACTOR-RELATED RECEPTOR ISOFORM X1"/>
    <property type="match status" value="1"/>
</dbReference>
<dbReference type="PROSITE" id="PS01180">
    <property type="entry name" value="CUB"/>
    <property type="match status" value="1"/>
</dbReference>
<sequence length="304" mass="32912">MAAARWPLLPLLLLLLLLTAGVSPETFGAPCGGTLVGQDSGVLQTPGFPGPYPVPLRCAWVLDASHRQEPSIALYLTQLYLLSGLTITQYAYYEREDFHMGEQELLAVSEQNALDSRVVVAHSPYLVVRLTAQRLEGNQLRALPHLLTVFGFNITWEARDGSPKPWHACSVADCSLAGACLAASDFKSFGCHCFEGHHGEDCGRGPGCSESNNPCRNGATCRHTGWHPEPRCLCRPGYAGPHCETRLQAGNADCPAPASAPCTDCATGEKSRFTITVRLTGNSTVSGLSRHQLERQVRENGRRC</sequence>
<evidence type="ECO:0000313" key="7">
    <source>
        <dbReference type="Proteomes" id="UP000504606"/>
    </source>
</evidence>
<dbReference type="SMART" id="SM00181">
    <property type="entry name" value="EGF"/>
    <property type="match status" value="2"/>
</dbReference>
<evidence type="ECO:0000256" key="1">
    <source>
        <dbReference type="ARBA" id="ARBA00023157"/>
    </source>
</evidence>
<dbReference type="PANTHER" id="PTHR24044">
    <property type="entry name" value="NOTCH LIGAND FAMILY MEMBER"/>
    <property type="match status" value="1"/>
</dbReference>
<keyword evidence="4" id="KW-0732">Signal</keyword>
<dbReference type="GeneID" id="127749725"/>
<feature type="domain" description="CUB" evidence="5">
    <location>
        <begin position="31"/>
        <end position="97"/>
    </location>
</feature>
<dbReference type="SUPFAM" id="SSF49854">
    <property type="entry name" value="Spermadhesin, CUB domain"/>
    <property type="match status" value="1"/>
</dbReference>
<evidence type="ECO:0000256" key="2">
    <source>
        <dbReference type="PROSITE-ProRule" id="PRU00059"/>
    </source>
</evidence>
<dbReference type="Pfam" id="PF00008">
    <property type="entry name" value="EGF"/>
    <property type="match status" value="1"/>
</dbReference>
<gene>
    <name evidence="8 9" type="primary">LOC127749725</name>
</gene>
<evidence type="ECO:0000259" key="6">
    <source>
        <dbReference type="PROSITE" id="PS50026"/>
    </source>
</evidence>
<dbReference type="Proteomes" id="UP000504606">
    <property type="component" value="Unplaced"/>
</dbReference>
<evidence type="ECO:0000313" key="8">
    <source>
        <dbReference type="RefSeq" id="XP_052125080.1"/>
    </source>
</evidence>
<evidence type="ECO:0000259" key="5">
    <source>
        <dbReference type="PROSITE" id="PS01180"/>
    </source>
</evidence>
<dbReference type="RefSeq" id="XP_052125081.1">
    <property type="nucleotide sequence ID" value="XM_052269121.1"/>
</dbReference>
<feature type="disulfide bond" evidence="3">
    <location>
        <begin position="174"/>
        <end position="191"/>
    </location>
</feature>
<accession>A0A9C6U070</accession>
<feature type="disulfide bond" evidence="3">
    <location>
        <begin position="193"/>
        <end position="202"/>
    </location>
</feature>
<protein>
    <submittedName>
        <fullName evidence="8 9">Uncharacterized protein LOC127749725</fullName>
    </submittedName>
</protein>
<reference evidence="8 9" key="1">
    <citation type="submission" date="2025-04" db="UniProtKB">
        <authorList>
            <consortium name="RefSeq"/>
        </authorList>
    </citation>
    <scope>IDENTIFICATION</scope>
    <source>
        <tissue evidence="8 9">Whole organism</tissue>
    </source>
</reference>
<dbReference type="PROSITE" id="PS01186">
    <property type="entry name" value="EGF_2"/>
    <property type="match status" value="1"/>
</dbReference>
<dbReference type="InterPro" id="IPR000859">
    <property type="entry name" value="CUB_dom"/>
</dbReference>
<evidence type="ECO:0000256" key="3">
    <source>
        <dbReference type="PROSITE-ProRule" id="PRU00076"/>
    </source>
</evidence>
<feature type="domain" description="EGF-like" evidence="6">
    <location>
        <begin position="165"/>
        <end position="203"/>
    </location>
</feature>
<comment type="caution">
    <text evidence="3">Lacks conserved residue(s) required for the propagation of feature annotation.</text>
</comment>
<keyword evidence="7" id="KW-1185">Reference proteome</keyword>
<dbReference type="RefSeq" id="XP_052125080.1">
    <property type="nucleotide sequence ID" value="XM_052269120.1"/>
</dbReference>
<dbReference type="Gene3D" id="2.60.120.290">
    <property type="entry name" value="Spermadhesin, CUB domain"/>
    <property type="match status" value="1"/>
</dbReference>
<feature type="disulfide bond" evidence="3">
    <location>
        <begin position="215"/>
        <end position="232"/>
    </location>
</feature>
<feature type="signal peptide" evidence="4">
    <location>
        <begin position="1"/>
        <end position="24"/>
    </location>
</feature>
<feature type="domain" description="EGF-like" evidence="6">
    <location>
        <begin position="204"/>
        <end position="244"/>
    </location>
</feature>
<feature type="disulfide bond" evidence="2">
    <location>
        <begin position="31"/>
        <end position="58"/>
    </location>
</feature>
<evidence type="ECO:0000256" key="4">
    <source>
        <dbReference type="SAM" id="SignalP"/>
    </source>
</evidence>
<proteinExistence type="predicted"/>
<dbReference type="PROSITE" id="PS00022">
    <property type="entry name" value="EGF_1"/>
    <property type="match status" value="2"/>
</dbReference>
<dbReference type="OrthoDB" id="6138650at2759"/>
<dbReference type="SUPFAM" id="SSF57196">
    <property type="entry name" value="EGF/Laminin"/>
    <property type="match status" value="1"/>
</dbReference>
<dbReference type="CDD" id="cd00054">
    <property type="entry name" value="EGF_CA"/>
    <property type="match status" value="1"/>
</dbReference>
<dbReference type="CDD" id="cd00041">
    <property type="entry name" value="CUB"/>
    <property type="match status" value="1"/>
</dbReference>
<organism evidence="7 9">
    <name type="scientific">Frankliniella occidentalis</name>
    <name type="common">Western flower thrips</name>
    <name type="synonym">Euthrips occidentalis</name>
    <dbReference type="NCBI Taxonomy" id="133901"/>
    <lineage>
        <taxon>Eukaryota</taxon>
        <taxon>Metazoa</taxon>
        <taxon>Ecdysozoa</taxon>
        <taxon>Arthropoda</taxon>
        <taxon>Hexapoda</taxon>
        <taxon>Insecta</taxon>
        <taxon>Pterygota</taxon>
        <taxon>Neoptera</taxon>
        <taxon>Paraneoptera</taxon>
        <taxon>Thysanoptera</taxon>
        <taxon>Terebrantia</taxon>
        <taxon>Thripoidea</taxon>
        <taxon>Thripidae</taxon>
        <taxon>Frankliniella</taxon>
    </lineage>
</organism>
<dbReference type="InterPro" id="IPR000742">
    <property type="entry name" value="EGF"/>
</dbReference>
<dbReference type="InterPro" id="IPR050906">
    <property type="entry name" value="Notch_signaling"/>
</dbReference>
<dbReference type="GO" id="GO:0005112">
    <property type="term" value="F:Notch binding"/>
    <property type="evidence" value="ECO:0007669"/>
    <property type="project" value="TreeGrafter"/>
</dbReference>
<feature type="chain" id="PRO_5044697929" evidence="4">
    <location>
        <begin position="25"/>
        <end position="304"/>
    </location>
</feature>
<dbReference type="InterPro" id="IPR035914">
    <property type="entry name" value="Sperma_CUB_dom_sf"/>
</dbReference>
<dbReference type="PROSITE" id="PS50026">
    <property type="entry name" value="EGF_3"/>
    <property type="match status" value="2"/>
</dbReference>
<keyword evidence="3" id="KW-0245">EGF-like domain</keyword>
<evidence type="ECO:0000313" key="9">
    <source>
        <dbReference type="RefSeq" id="XP_052125081.1"/>
    </source>
</evidence>
<keyword evidence="1 3" id="KW-1015">Disulfide bond</keyword>
<name>A0A9C6U070_FRAOC</name>
<dbReference type="KEGG" id="foc:127749725"/>